<comment type="similarity">
    <text evidence="1 10">Belongs to the tannase family.</text>
</comment>
<gene>
    <name evidence="11" type="ORF">CLO192961_LOCUS158689</name>
</gene>
<evidence type="ECO:0000256" key="2">
    <source>
        <dbReference type="ARBA" id="ARBA00022487"/>
    </source>
</evidence>
<keyword evidence="6 10" id="KW-0378">Hydrolase</keyword>
<evidence type="ECO:0000256" key="7">
    <source>
        <dbReference type="ARBA" id="ARBA00022837"/>
    </source>
</evidence>
<proteinExistence type="inferred from homology"/>
<keyword evidence="3" id="KW-0858">Xylan degradation</keyword>
<keyword evidence="8" id="KW-1015">Disulfide bond</keyword>
<dbReference type="SUPFAM" id="SSF53474">
    <property type="entry name" value="alpha/beta-Hydrolases"/>
    <property type="match status" value="1"/>
</dbReference>
<keyword evidence="7" id="KW-0106">Calcium</keyword>
<keyword evidence="12" id="KW-1185">Reference proteome</keyword>
<dbReference type="PANTHER" id="PTHR33938">
    <property type="entry name" value="FERULOYL ESTERASE B-RELATED"/>
    <property type="match status" value="1"/>
</dbReference>
<comment type="caution">
    <text evidence="11">The sequence shown here is derived from an EMBL/GenBank/DDBJ whole genome shotgun (WGS) entry which is preliminary data.</text>
</comment>
<dbReference type="EMBL" id="CABFNS010000731">
    <property type="protein sequence ID" value="VUC25210.1"/>
    <property type="molecule type" value="Genomic_DNA"/>
</dbReference>
<keyword evidence="5 10" id="KW-0732">Signal</keyword>
<protein>
    <recommendedName>
        <fullName evidence="10">Carboxylic ester hydrolase</fullName>
        <ecNumber evidence="10">3.1.1.-</ecNumber>
    </recommendedName>
</protein>
<sequence>MLTKRLFFLFAFVDAISASTRAHQSCHETAAKLQLASTTILFTSYHQKGESIPLPGTAASCSNTLANITANLCRVVFDTASSSSSSIRMEAWLPDEWNGRFLATGGGGLGGCIDYPTVQNGASLGFATFGTNGGHNGSVGFDFFLNKSESIIDFGHRAIHIEAEVGKALSMQYYGSSPRFSYYVGCSTGGRQGLSTATHYPNDFDGMVVGAPGVEWIRIVTQWYLMAQRFGWPNTNASEYVSFEQFQAIASKIVELYDEVDGVKDGILDNPSHLHVDPQLFACGTGILNSSLCLKNAQQVRSFRLAYQPMVDLEGNFVYPGFPFGVDVTSFAQNEVNGSAFFPVTQVRDYFRGIVYNGSNWSDLSLTAADVEYAVKLNAGLTNTGISEAQLGKFREAGGKIISFHGRADQKVPSELSEWYYNGAMANINATLDDMHDFYRLFFIPGMAHCRTGPGAWNVGQVAPLDPNTTDAEHNTILAIQNWVEQGHAPDYLVGTKYQGDLVSSTIKSQRKHCVYPLRSKWDGVGNTTDSSSWNCVAWDKY</sequence>
<feature type="signal peptide" evidence="10">
    <location>
        <begin position="1"/>
        <end position="22"/>
    </location>
</feature>
<evidence type="ECO:0000256" key="1">
    <source>
        <dbReference type="ARBA" id="ARBA00006249"/>
    </source>
</evidence>
<comment type="catalytic activity">
    <reaction evidence="9">
        <text>feruloyl-polysaccharide + H2O = ferulate + polysaccharide.</text>
        <dbReference type="EC" id="3.1.1.73"/>
    </reaction>
</comment>
<keyword evidence="3" id="KW-0624">Polysaccharide degradation</keyword>
<dbReference type="Pfam" id="PF07519">
    <property type="entry name" value="Tannase"/>
    <property type="match status" value="1"/>
</dbReference>
<evidence type="ECO:0000256" key="4">
    <source>
        <dbReference type="ARBA" id="ARBA00022723"/>
    </source>
</evidence>
<evidence type="ECO:0000313" key="11">
    <source>
        <dbReference type="EMBL" id="VUC25210.1"/>
    </source>
</evidence>
<dbReference type="InterPro" id="IPR011118">
    <property type="entry name" value="Tannase/feruloyl_esterase"/>
</dbReference>
<dbReference type="Gene3D" id="3.40.50.1820">
    <property type="entry name" value="alpha/beta hydrolase"/>
    <property type="match status" value="1"/>
</dbReference>
<feature type="chain" id="PRO_5045006416" description="Carboxylic ester hydrolase" evidence="10">
    <location>
        <begin position="23"/>
        <end position="542"/>
    </location>
</feature>
<name>A0ABY6U2C4_BIOOC</name>
<evidence type="ECO:0000256" key="8">
    <source>
        <dbReference type="ARBA" id="ARBA00023157"/>
    </source>
</evidence>
<organism evidence="11 12">
    <name type="scientific">Bionectria ochroleuca</name>
    <name type="common">Gliocladium roseum</name>
    <dbReference type="NCBI Taxonomy" id="29856"/>
    <lineage>
        <taxon>Eukaryota</taxon>
        <taxon>Fungi</taxon>
        <taxon>Dikarya</taxon>
        <taxon>Ascomycota</taxon>
        <taxon>Pezizomycotina</taxon>
        <taxon>Sordariomycetes</taxon>
        <taxon>Hypocreomycetidae</taxon>
        <taxon>Hypocreales</taxon>
        <taxon>Bionectriaceae</taxon>
        <taxon>Clonostachys</taxon>
    </lineage>
</organism>
<keyword evidence="4" id="KW-0479">Metal-binding</keyword>
<accession>A0ABY6U2C4</accession>
<dbReference type="EC" id="3.1.1.-" evidence="10"/>
<dbReference type="Proteomes" id="UP000766486">
    <property type="component" value="Unassembled WGS sequence"/>
</dbReference>
<dbReference type="InterPro" id="IPR029058">
    <property type="entry name" value="AB_hydrolase_fold"/>
</dbReference>
<keyword evidence="2" id="KW-0719">Serine esterase</keyword>
<evidence type="ECO:0000256" key="10">
    <source>
        <dbReference type="RuleBase" id="RU361238"/>
    </source>
</evidence>
<dbReference type="PANTHER" id="PTHR33938:SF15">
    <property type="entry name" value="FERULOYL ESTERASE B-RELATED"/>
    <property type="match status" value="1"/>
</dbReference>
<evidence type="ECO:0000256" key="5">
    <source>
        <dbReference type="ARBA" id="ARBA00022729"/>
    </source>
</evidence>
<evidence type="ECO:0000313" key="12">
    <source>
        <dbReference type="Proteomes" id="UP000766486"/>
    </source>
</evidence>
<evidence type="ECO:0000256" key="3">
    <source>
        <dbReference type="ARBA" id="ARBA00022651"/>
    </source>
</evidence>
<reference evidence="11 12" key="1">
    <citation type="submission" date="2019-06" db="EMBL/GenBank/DDBJ databases">
        <authorList>
            <person name="Broberg M."/>
        </authorList>
    </citation>
    <scope>NUCLEOTIDE SEQUENCE [LARGE SCALE GENOMIC DNA]</scope>
</reference>
<keyword evidence="3" id="KW-0119">Carbohydrate metabolism</keyword>
<evidence type="ECO:0000256" key="6">
    <source>
        <dbReference type="ARBA" id="ARBA00022801"/>
    </source>
</evidence>
<evidence type="ECO:0000256" key="9">
    <source>
        <dbReference type="ARBA" id="ARBA00034075"/>
    </source>
</evidence>